<organism evidence="4 5">
    <name type="scientific">Asparagus officinalis</name>
    <name type="common">Garden asparagus</name>
    <dbReference type="NCBI Taxonomy" id="4686"/>
    <lineage>
        <taxon>Eukaryota</taxon>
        <taxon>Viridiplantae</taxon>
        <taxon>Streptophyta</taxon>
        <taxon>Embryophyta</taxon>
        <taxon>Tracheophyta</taxon>
        <taxon>Spermatophyta</taxon>
        <taxon>Magnoliopsida</taxon>
        <taxon>Liliopsida</taxon>
        <taxon>Asparagales</taxon>
        <taxon>Asparagaceae</taxon>
        <taxon>Asparagoideae</taxon>
        <taxon>Asparagus</taxon>
    </lineage>
</organism>
<sequence>MSRVPKWKVEKAKVKVVFRLQFHATHIPQPGWDKLFVSFIPTDTGKATAKTTKANVRNGNCKWSDPIYETTRLLQDTRSRKYDAKLYKLVVAMGSSRSSILGEVIINLADFADASKPSSVDLPLKGCDCGAVLHVTVQLLTSKTGFREFEQQRELSAKGFQMPSGQRSHEPVGTAAASLEIGSEQLDKVNNARVRFKEKFADLPLLEEVGESTEDYEDSAAGLDGSSNTSGSLYAEKNEISSMHEVDSLKSMASADLSAPALFQSPRIVKGDVRDVRLPKQGSSEWNHGWSSDYSADNDQVTAHEENSRLRLRLEGAEAAFLQLKTETKSLQSLCDELGSETQSLAGKLSLELASGEKLTTELSILKSECYKFRKELEELKSATLMQSVSSNRTPSNGTMMADAFSADQDSFSNHHQANWLQGLLLLERKVQEIQNKARIGYNGSDFDFLISDFDVLQGILLNLKRELTDKYCLKETKLKTNLQTDCSIQGHGLERSQIDHHPEGMLHSSINSHPLKKSNDAASILEERMCELLEKLEASDAEKELLTKKMDQMECYYEALIQELEEGRHKTVNELENLRTEYSSCLYTNSALQSQIEKLQQDTSEQFLRFASDRHNLDSLNKNLEKRAIASEAALKRVRLNYAIAVDRLQKDLELLSFQVLSMYETNENLAKNTLTEASQLFPHDIPMENPEEQYRLAKSGGHTRDVDLRANNEERSCMNGLKFENIQTSSPLKRAQKEKGLVFHCDKRNGLADGSPIFEPKCDSQNQSVESNSQLVDGNVGSEEKRRSLHTPQNLQEDIHAELSEMHMLNIHWEVFMEVLKEAMHSANDGVLHMKEDMSKLVENLRLSTSEKESLMLNLHSTLDDIRKLRKNGANCRSECDDLMLKNNILEARIIDVSEENSSLSQKIAEYESKYTSCLEQRNKFEVMLEKESLQRSSLQSEIKSIDKDYKALKEEFDNLSSKNCTLEITIDHLQKKLGDLCHNITTFSKEIDGFTFDDPSLKRETESNNHAAIVSHLEKFQHEAYKKILQLHRAKKEIEQDRDTARCSLNETESQLLHVKAKFESGLEESKMNLELSNTLVEKLRLELQDVADKLSFSLEAEEKLRSTNRELSTKLTILDIEIQQANDEKRDISHKLLQFDNVKEELERTNLRLMECMQENKSLMMCVESGKLAYTQLETELSNLQEDLRCAHDNLHAERGSRENLEATVSDFTLQLKERGQELLSFDEQKSELIMLRKRIAGLETEMQNFLCNSEKQRRKYDDEVSSLHLQIADLQYYLAEVLDHSFSADIKFTYLKCQKLLEFNNFKEELERINFRLIDCMQENRALMMSIESEKVISKQLENEISNLKECLKCACDNLHSERGLRDELEATVTDLTLQLKEKSHQLLYSDERKSELVALRKRIIDLETEMQHFQFKAEEYRGKYDNEVSSQHLLISDQEYNFAEVLDHFLTAEIKFTYLKCEFQLRREELVEQNKALQGEFEELHLKHNDVVASLRDHMATEAQVADENARLSTDLQSLKAELEVVVREKEDLLGNTNEKSSVLSAFENMKARAATLEANSIREKLKYEDEICQFRNMLVRLEKEVEDLGLSKAELETTAIILQSKLNDQQARISLREECEYELERLKGQHNELSYKLAEQILKTEEFKNLSIHLRELKDKAEAECLQARERREAEGASVAMQDSLRIAFIKEQCESKLQEMKSQLCASKKYSEEMLLKLQTALDEVEIGKRSEASLAKRNEELAMKISDMEAELHEVVTDRRELAKACDGMKTELECTTLSLDCCKEERLKLEVSLQEFSEERTRLRVELDLVKRLLENMASSAADIEVQKNQPNNQSTTSIGEILEDGNSPSSGRQETPNLNADCLDKGLGTKAGEDDVNSDDRLKLPSMSSMSSSSREVQSAHVTVNSRQQSLPNSQNALATRSSINKETLLENGQNHIDDIKEHFRAQQKLLTSMDVFHRELERFKNDNLSSIVPLEDHHFDSALHDLQSDLSQLEKANEHLGSIFPSFKELRGCGNALERVLALELELADALQAKKTDIHFQSSFLKQHSDDEAVFQSFRDINELLKDMLALKKRNATIETELKEMQERYSQLSLKFAEVEGERQQLVMTLKIRSPNKS</sequence>
<feature type="coiled-coil region" evidence="1">
    <location>
        <begin position="2073"/>
        <end position="2114"/>
    </location>
</feature>
<dbReference type="Gene3D" id="1.10.287.1490">
    <property type="match status" value="1"/>
</dbReference>
<dbReference type="Pfam" id="PF10358">
    <property type="entry name" value="NT-C2"/>
    <property type="match status" value="1"/>
</dbReference>
<feature type="coiled-coil region" evidence="1">
    <location>
        <begin position="1473"/>
        <end position="1542"/>
    </location>
</feature>
<name>A0A5P1FCL3_ASPOF</name>
<feature type="region of interest" description="Disordered" evidence="2">
    <location>
        <begin position="1834"/>
        <end position="1934"/>
    </location>
</feature>
<dbReference type="Proteomes" id="UP000243459">
    <property type="component" value="Chromosome 3"/>
</dbReference>
<feature type="compositionally biased region" description="Polar residues" evidence="2">
    <location>
        <begin position="1837"/>
        <end position="1849"/>
    </location>
</feature>
<reference evidence="5" key="1">
    <citation type="journal article" date="2017" name="Nat. Commun.">
        <title>The asparagus genome sheds light on the origin and evolution of a young Y chromosome.</title>
        <authorList>
            <person name="Harkess A."/>
            <person name="Zhou J."/>
            <person name="Xu C."/>
            <person name="Bowers J.E."/>
            <person name="Van der Hulst R."/>
            <person name="Ayyampalayam S."/>
            <person name="Mercati F."/>
            <person name="Riccardi P."/>
            <person name="McKain M.R."/>
            <person name="Kakrana A."/>
            <person name="Tang H."/>
            <person name="Ray J."/>
            <person name="Groenendijk J."/>
            <person name="Arikit S."/>
            <person name="Mathioni S.M."/>
            <person name="Nakano M."/>
            <person name="Shan H."/>
            <person name="Telgmann-Rauber A."/>
            <person name="Kanno A."/>
            <person name="Yue Z."/>
            <person name="Chen H."/>
            <person name="Li W."/>
            <person name="Chen Y."/>
            <person name="Xu X."/>
            <person name="Zhang Y."/>
            <person name="Luo S."/>
            <person name="Chen H."/>
            <person name="Gao J."/>
            <person name="Mao Z."/>
            <person name="Pires J.C."/>
            <person name="Luo M."/>
            <person name="Kudrna D."/>
            <person name="Wing R.A."/>
            <person name="Meyers B.C."/>
            <person name="Yi K."/>
            <person name="Kong H."/>
            <person name="Lavrijsen P."/>
            <person name="Sunseri F."/>
            <person name="Falavigna A."/>
            <person name="Ye Y."/>
            <person name="Leebens-Mack J.H."/>
            <person name="Chen G."/>
        </authorList>
    </citation>
    <scope>NUCLEOTIDE SEQUENCE [LARGE SCALE GENOMIC DNA]</scope>
    <source>
        <strain evidence="5">cv. DH0086</strain>
    </source>
</reference>
<dbReference type="PANTHER" id="PTHR34452">
    <property type="entry name" value="MYOSIN HEAVY CHAIN-RELATED PROTEIN"/>
    <property type="match status" value="1"/>
</dbReference>
<dbReference type="PROSITE" id="PS51840">
    <property type="entry name" value="C2_NT"/>
    <property type="match status" value="1"/>
</dbReference>
<dbReference type="OMA" id="TEASYMR"/>
<proteinExistence type="predicted"/>
<feature type="coiled-coil region" evidence="1">
    <location>
        <begin position="1585"/>
        <end position="1619"/>
    </location>
</feature>
<feature type="coiled-coil region" evidence="1">
    <location>
        <begin position="544"/>
        <end position="582"/>
    </location>
</feature>
<feature type="compositionally biased region" description="Polar residues" evidence="2">
    <location>
        <begin position="765"/>
        <end position="778"/>
    </location>
</feature>
<evidence type="ECO:0000313" key="5">
    <source>
        <dbReference type="Proteomes" id="UP000243459"/>
    </source>
</evidence>
<feature type="coiled-coil region" evidence="1">
    <location>
        <begin position="1112"/>
        <end position="1198"/>
    </location>
</feature>
<evidence type="ECO:0000313" key="4">
    <source>
        <dbReference type="EMBL" id="ONK75493.1"/>
    </source>
</evidence>
<feature type="region of interest" description="Disordered" evidence="2">
    <location>
        <begin position="756"/>
        <end position="795"/>
    </location>
</feature>
<evidence type="ECO:0000256" key="1">
    <source>
        <dbReference type="SAM" id="Coils"/>
    </source>
</evidence>
<dbReference type="OrthoDB" id="2018427at2759"/>
<evidence type="ECO:0000259" key="3">
    <source>
        <dbReference type="PROSITE" id="PS51840"/>
    </source>
</evidence>
<feature type="domain" description="C2 NT-type" evidence="3">
    <location>
        <begin position="6"/>
        <end position="141"/>
    </location>
</feature>
<keyword evidence="5" id="KW-1185">Reference proteome</keyword>
<dbReference type="Gramene" id="ONK75493">
    <property type="protein sequence ID" value="ONK75493"/>
    <property type="gene ID" value="A4U43_C03F17480"/>
</dbReference>
<feature type="coiled-coil region" evidence="1">
    <location>
        <begin position="1740"/>
        <end position="1823"/>
    </location>
</feature>
<dbReference type="InterPro" id="IPR019448">
    <property type="entry name" value="NT-C2"/>
</dbReference>
<gene>
    <name evidence="4" type="ORF">A4U43_C03F17480</name>
</gene>
<feature type="compositionally biased region" description="Polar residues" evidence="2">
    <location>
        <begin position="1906"/>
        <end position="1934"/>
    </location>
</feature>
<keyword evidence="1" id="KW-0175">Coiled coil</keyword>
<accession>A0A5P1FCL3</accession>
<dbReference type="PANTHER" id="PTHR34452:SF1">
    <property type="entry name" value="SPORULATION-SPECIFIC PROTEIN"/>
    <property type="match status" value="1"/>
</dbReference>
<feature type="coiled-coil region" evidence="1">
    <location>
        <begin position="896"/>
        <end position="965"/>
    </location>
</feature>
<evidence type="ECO:0000256" key="2">
    <source>
        <dbReference type="SAM" id="MobiDB-lite"/>
    </source>
</evidence>
<feature type="coiled-coil region" evidence="1">
    <location>
        <begin position="1343"/>
        <end position="1391"/>
    </location>
</feature>
<feature type="compositionally biased region" description="Polar residues" evidence="2">
    <location>
        <begin position="1857"/>
        <end position="1869"/>
    </location>
</feature>
<protein>
    <recommendedName>
        <fullName evidence="3">C2 NT-type domain-containing protein</fullName>
    </recommendedName>
</protein>
<dbReference type="EMBL" id="CM007383">
    <property type="protein sequence ID" value="ONK75493.1"/>
    <property type="molecule type" value="Genomic_DNA"/>
</dbReference>